<sequence>MKKLLILIYLLLTIFQQSFTQDRLNGWGVELLVRESEYTISGVIFERTKGRYKLVGPHLNFSILLNEKKNNSKTAYSYIGLYSLIPLFIAGFAHPEDLGPKTSEIIGYIALAPLLITNSQHHFIISKYDTLSLFLPELSVFVQNRTDYYEERWFRINPGIGLSFSYYTNRDLPEINNHLFSLSVGIEKPFDIYKWKLEEYTPRYFLEVYKFF</sequence>
<dbReference type="AlphaFoldDB" id="A0A7V2ZLG8"/>
<proteinExistence type="predicted"/>
<dbReference type="EMBL" id="DSUJ01000010">
    <property type="protein sequence ID" value="HFI92152.1"/>
    <property type="molecule type" value="Genomic_DNA"/>
</dbReference>
<name>A0A7V2ZLG8_9BACT</name>
<organism evidence="1">
    <name type="scientific">Ignavibacterium album</name>
    <dbReference type="NCBI Taxonomy" id="591197"/>
    <lineage>
        <taxon>Bacteria</taxon>
        <taxon>Pseudomonadati</taxon>
        <taxon>Ignavibacteriota</taxon>
        <taxon>Ignavibacteria</taxon>
        <taxon>Ignavibacteriales</taxon>
        <taxon>Ignavibacteriaceae</taxon>
        <taxon>Ignavibacterium</taxon>
    </lineage>
</organism>
<accession>A0A7V2ZLG8</accession>
<evidence type="ECO:0000313" key="1">
    <source>
        <dbReference type="EMBL" id="HFI92152.1"/>
    </source>
</evidence>
<gene>
    <name evidence="1" type="ORF">ENS31_11605</name>
</gene>
<comment type="caution">
    <text evidence="1">The sequence shown here is derived from an EMBL/GenBank/DDBJ whole genome shotgun (WGS) entry which is preliminary data.</text>
</comment>
<reference evidence="1" key="1">
    <citation type="journal article" date="2020" name="mSystems">
        <title>Genome- and Community-Level Interaction Insights into Carbon Utilization and Element Cycling Functions of Hydrothermarchaeota in Hydrothermal Sediment.</title>
        <authorList>
            <person name="Zhou Z."/>
            <person name="Liu Y."/>
            <person name="Xu W."/>
            <person name="Pan J."/>
            <person name="Luo Z.H."/>
            <person name="Li M."/>
        </authorList>
    </citation>
    <scope>NUCLEOTIDE SEQUENCE [LARGE SCALE GENOMIC DNA]</scope>
    <source>
        <strain evidence="1">SpSt-479</strain>
    </source>
</reference>
<protein>
    <submittedName>
        <fullName evidence="1">Uncharacterized protein</fullName>
    </submittedName>
</protein>